<feature type="compositionally biased region" description="Basic and acidic residues" evidence="1">
    <location>
        <begin position="14"/>
        <end position="24"/>
    </location>
</feature>
<organism evidence="3 4">
    <name type="scientific">Riccia sorocarpa</name>
    <dbReference type="NCBI Taxonomy" id="122646"/>
    <lineage>
        <taxon>Eukaryota</taxon>
        <taxon>Viridiplantae</taxon>
        <taxon>Streptophyta</taxon>
        <taxon>Embryophyta</taxon>
        <taxon>Marchantiophyta</taxon>
        <taxon>Marchantiopsida</taxon>
        <taxon>Marchantiidae</taxon>
        <taxon>Marchantiales</taxon>
        <taxon>Ricciaceae</taxon>
        <taxon>Riccia</taxon>
    </lineage>
</organism>
<sequence>MAPFQKQYGVAGRSSEEGKRELRASRANGSRGRRKFLFENDDGMPAEKTETYVITDPKTGDGHRGFFPYVADLVRGDGRWKQSVHLSEKVDQVVNPKDTWQAQLSVVFLKLLWLLNGPLNWLGQFLEYIFNLFRANGGIFKTLIRFLFRRRELVIFDKEGEDYLSFLGSLDPRVALMSTEVPSSTIKANEDANALVFPGSDFGSKLTADVLMMASKLAYENPKFIEKVVTKSWKMNFVGFYNCWNEFQEQKNTQVFLVTDRPENAKAIVVAFRGTEPFNALDWSTDFDFSWYEIPELGTVHVGFLEALGLGDRKTMDTFVDMCANSCQRRTDPDHCGAISGLSDAVVADDDKKLAYDDVTATVKELIAKNPDAKLFVTGHSLGGALANLYMGLLYFNKEDSITSRLGAIYTFGQPRVGGQRYCDYWIGKVQQERYRRVVFSNDLIPRIPFDDLLFQFKHCGYCYYYDECYQESTLKETPNNNYFSWKLSTILGQRLGALYSLFLSVFARWIYGPEYSEGIATIIVRSLGLLFPGIASHLLNNYVNSIRLGPPLLEAKLQQAPRSDLLGSIFSSLANFLKKHP</sequence>
<comment type="caution">
    <text evidence="3">The sequence shown here is derived from an EMBL/GenBank/DDBJ whole genome shotgun (WGS) entry which is preliminary data.</text>
</comment>
<dbReference type="PANTHER" id="PTHR46086">
    <property type="entry name" value="ALPHA/BETA-HYDROLASES SUPERFAMILY PROTEIN"/>
    <property type="match status" value="1"/>
</dbReference>
<dbReference type="InterPro" id="IPR002921">
    <property type="entry name" value="Fungal_lipase-type"/>
</dbReference>
<dbReference type="Pfam" id="PF01764">
    <property type="entry name" value="Lipase_3"/>
    <property type="match status" value="1"/>
</dbReference>
<proteinExistence type="predicted"/>
<protein>
    <recommendedName>
        <fullName evidence="2">Fungal lipase-type domain-containing protein</fullName>
    </recommendedName>
</protein>
<dbReference type="Proteomes" id="UP001633002">
    <property type="component" value="Unassembled WGS sequence"/>
</dbReference>
<reference evidence="3 4" key="1">
    <citation type="submission" date="2024-09" db="EMBL/GenBank/DDBJ databases">
        <title>Chromosome-scale assembly of Riccia sorocarpa.</title>
        <authorList>
            <person name="Paukszto L."/>
        </authorList>
    </citation>
    <scope>NUCLEOTIDE SEQUENCE [LARGE SCALE GENOMIC DNA]</scope>
    <source>
        <strain evidence="3">LP-2024</strain>
        <tissue evidence="3">Aerial parts of the thallus</tissue>
    </source>
</reference>
<keyword evidence="4" id="KW-1185">Reference proteome</keyword>
<evidence type="ECO:0000313" key="3">
    <source>
        <dbReference type="EMBL" id="KAL3681657.1"/>
    </source>
</evidence>
<dbReference type="EMBL" id="JBJQOH010000007">
    <property type="protein sequence ID" value="KAL3681657.1"/>
    <property type="molecule type" value="Genomic_DNA"/>
</dbReference>
<dbReference type="SUPFAM" id="SSF53474">
    <property type="entry name" value="alpha/beta-Hydrolases"/>
    <property type="match status" value="1"/>
</dbReference>
<evidence type="ECO:0000259" key="2">
    <source>
        <dbReference type="Pfam" id="PF01764"/>
    </source>
</evidence>
<dbReference type="InterPro" id="IPR029058">
    <property type="entry name" value="AB_hydrolase_fold"/>
</dbReference>
<dbReference type="PANTHER" id="PTHR46086:SF3">
    <property type="entry name" value="TRIACYLGLYCEROL LIPASE OBL1"/>
    <property type="match status" value="1"/>
</dbReference>
<dbReference type="InterPro" id="IPR044819">
    <property type="entry name" value="OBL-like"/>
</dbReference>
<evidence type="ECO:0000313" key="4">
    <source>
        <dbReference type="Proteomes" id="UP001633002"/>
    </source>
</evidence>
<accession>A0ABD3GT85</accession>
<dbReference type="AlphaFoldDB" id="A0ABD3GT85"/>
<evidence type="ECO:0000256" key="1">
    <source>
        <dbReference type="SAM" id="MobiDB-lite"/>
    </source>
</evidence>
<dbReference type="Gene3D" id="3.40.50.1820">
    <property type="entry name" value="alpha/beta hydrolase"/>
    <property type="match status" value="1"/>
</dbReference>
<gene>
    <name evidence="3" type="ORF">R1sor_024613</name>
</gene>
<name>A0ABD3GT85_9MARC</name>
<dbReference type="CDD" id="cd00519">
    <property type="entry name" value="Lipase_3"/>
    <property type="match status" value="1"/>
</dbReference>
<feature type="region of interest" description="Disordered" evidence="1">
    <location>
        <begin position="1"/>
        <end position="30"/>
    </location>
</feature>
<feature type="domain" description="Fungal lipase-type" evidence="2">
    <location>
        <begin position="269"/>
        <end position="451"/>
    </location>
</feature>